<reference evidence="2" key="3">
    <citation type="submission" date="2015-04" db="UniProtKB">
        <authorList>
            <consortium name="EnsemblPlants"/>
        </authorList>
    </citation>
    <scope>IDENTIFICATION</scope>
    <source>
        <strain evidence="2">cv. Jemalong A17</strain>
    </source>
</reference>
<gene>
    <name evidence="1" type="ordered locus">MTR_3g108220</name>
</gene>
<dbReference type="EnsemblPlants" id="AES73739">
    <property type="protein sequence ID" value="AES73739"/>
    <property type="gene ID" value="MTR_3g108220"/>
</dbReference>
<name>G7JBS3_MEDTR</name>
<reference evidence="1 3" key="1">
    <citation type="journal article" date="2011" name="Nature">
        <title>The Medicago genome provides insight into the evolution of rhizobial symbioses.</title>
        <authorList>
            <person name="Young N.D."/>
            <person name="Debelle F."/>
            <person name="Oldroyd G.E."/>
            <person name="Geurts R."/>
            <person name="Cannon S.B."/>
            <person name="Udvardi M.K."/>
            <person name="Benedito V.A."/>
            <person name="Mayer K.F."/>
            <person name="Gouzy J."/>
            <person name="Schoof H."/>
            <person name="Van de Peer Y."/>
            <person name="Proost S."/>
            <person name="Cook D.R."/>
            <person name="Meyers B.C."/>
            <person name="Spannagl M."/>
            <person name="Cheung F."/>
            <person name="De Mita S."/>
            <person name="Krishnakumar V."/>
            <person name="Gundlach H."/>
            <person name="Zhou S."/>
            <person name="Mudge J."/>
            <person name="Bharti A.K."/>
            <person name="Murray J.D."/>
            <person name="Naoumkina M.A."/>
            <person name="Rosen B."/>
            <person name="Silverstein K.A."/>
            <person name="Tang H."/>
            <person name="Rombauts S."/>
            <person name="Zhao P.X."/>
            <person name="Zhou P."/>
            <person name="Barbe V."/>
            <person name="Bardou P."/>
            <person name="Bechner M."/>
            <person name="Bellec A."/>
            <person name="Berger A."/>
            <person name="Berges H."/>
            <person name="Bidwell S."/>
            <person name="Bisseling T."/>
            <person name="Choisne N."/>
            <person name="Couloux A."/>
            <person name="Denny R."/>
            <person name="Deshpande S."/>
            <person name="Dai X."/>
            <person name="Doyle J.J."/>
            <person name="Dudez A.M."/>
            <person name="Farmer A.D."/>
            <person name="Fouteau S."/>
            <person name="Franken C."/>
            <person name="Gibelin C."/>
            <person name="Gish J."/>
            <person name="Goldstein S."/>
            <person name="Gonzalez A.J."/>
            <person name="Green P.J."/>
            <person name="Hallab A."/>
            <person name="Hartog M."/>
            <person name="Hua A."/>
            <person name="Humphray S.J."/>
            <person name="Jeong D.H."/>
            <person name="Jing Y."/>
            <person name="Jocker A."/>
            <person name="Kenton S.M."/>
            <person name="Kim D.J."/>
            <person name="Klee K."/>
            <person name="Lai H."/>
            <person name="Lang C."/>
            <person name="Lin S."/>
            <person name="Macmil S.L."/>
            <person name="Magdelenat G."/>
            <person name="Matthews L."/>
            <person name="McCorrison J."/>
            <person name="Monaghan E.L."/>
            <person name="Mun J.H."/>
            <person name="Najar F.Z."/>
            <person name="Nicholson C."/>
            <person name="Noirot C."/>
            <person name="O'Bleness M."/>
            <person name="Paule C.R."/>
            <person name="Poulain J."/>
            <person name="Prion F."/>
            <person name="Qin B."/>
            <person name="Qu C."/>
            <person name="Retzel E.F."/>
            <person name="Riddle C."/>
            <person name="Sallet E."/>
            <person name="Samain S."/>
            <person name="Samson N."/>
            <person name="Sanders I."/>
            <person name="Saurat O."/>
            <person name="Scarpelli C."/>
            <person name="Schiex T."/>
            <person name="Segurens B."/>
            <person name="Severin A.J."/>
            <person name="Sherrier D.J."/>
            <person name="Shi R."/>
            <person name="Sims S."/>
            <person name="Singer S.R."/>
            <person name="Sinharoy S."/>
            <person name="Sterck L."/>
            <person name="Viollet A."/>
            <person name="Wang B.B."/>
            <person name="Wang K."/>
            <person name="Wang M."/>
            <person name="Wang X."/>
            <person name="Warfsmann J."/>
            <person name="Weissenbach J."/>
            <person name="White D.D."/>
            <person name="White J.D."/>
            <person name="Wiley G.B."/>
            <person name="Wincker P."/>
            <person name="Xing Y."/>
            <person name="Yang L."/>
            <person name="Yao Z."/>
            <person name="Ying F."/>
            <person name="Zhai J."/>
            <person name="Zhou L."/>
            <person name="Zuber A."/>
            <person name="Denarie J."/>
            <person name="Dixon R.A."/>
            <person name="May G.D."/>
            <person name="Schwartz D.C."/>
            <person name="Rogers J."/>
            <person name="Quetier F."/>
            <person name="Town C.D."/>
            <person name="Roe B.A."/>
        </authorList>
    </citation>
    <scope>NUCLEOTIDE SEQUENCE [LARGE SCALE GENOMIC DNA]</scope>
    <source>
        <strain evidence="1">A17</strain>
        <strain evidence="2 3">cv. Jemalong A17</strain>
    </source>
</reference>
<evidence type="ECO:0000313" key="3">
    <source>
        <dbReference type="Proteomes" id="UP000002051"/>
    </source>
</evidence>
<keyword evidence="3" id="KW-1185">Reference proteome</keyword>
<dbReference type="Proteomes" id="UP000002051">
    <property type="component" value="Chromosome 3"/>
</dbReference>
<dbReference type="STRING" id="3880.G7JBS3"/>
<protein>
    <submittedName>
        <fullName evidence="1">Zinc ion-binding protein</fullName>
    </submittedName>
</protein>
<dbReference type="PANTHER" id="PTHR33977:SF4">
    <property type="entry name" value="SWIM-TYPE DOMAIN-CONTAINING PROTEIN"/>
    <property type="match status" value="1"/>
</dbReference>
<organism evidence="1 3">
    <name type="scientific">Medicago truncatula</name>
    <name type="common">Barrel medic</name>
    <name type="synonym">Medicago tribuloides</name>
    <dbReference type="NCBI Taxonomy" id="3880"/>
    <lineage>
        <taxon>Eukaryota</taxon>
        <taxon>Viridiplantae</taxon>
        <taxon>Streptophyta</taxon>
        <taxon>Embryophyta</taxon>
        <taxon>Tracheophyta</taxon>
        <taxon>Spermatophyta</taxon>
        <taxon>Magnoliopsida</taxon>
        <taxon>eudicotyledons</taxon>
        <taxon>Gunneridae</taxon>
        <taxon>Pentapetalae</taxon>
        <taxon>rosids</taxon>
        <taxon>fabids</taxon>
        <taxon>Fabales</taxon>
        <taxon>Fabaceae</taxon>
        <taxon>Papilionoideae</taxon>
        <taxon>50 kb inversion clade</taxon>
        <taxon>NPAAA clade</taxon>
        <taxon>Hologalegina</taxon>
        <taxon>IRL clade</taxon>
        <taxon>Trifolieae</taxon>
        <taxon>Medicago</taxon>
    </lineage>
</organism>
<accession>G7JBS3</accession>
<dbReference type="EMBL" id="CM001219">
    <property type="protein sequence ID" value="AES73739.2"/>
    <property type="molecule type" value="Genomic_DNA"/>
</dbReference>
<evidence type="ECO:0000313" key="1">
    <source>
        <dbReference type="EMBL" id="AES73739.2"/>
    </source>
</evidence>
<dbReference type="PANTHER" id="PTHR33977">
    <property type="entry name" value="ZINC ION BINDING PROTEIN"/>
    <property type="match status" value="1"/>
</dbReference>
<dbReference type="AlphaFoldDB" id="G7JBS3"/>
<dbReference type="eggNOG" id="ENOG502QTYA">
    <property type="taxonomic scope" value="Eukaryota"/>
</dbReference>
<accession>A0A0C3VQU1</accession>
<reference evidence="1 3" key="2">
    <citation type="journal article" date="2014" name="BMC Genomics">
        <title>An improved genome release (version Mt4.0) for the model legume Medicago truncatula.</title>
        <authorList>
            <person name="Tang H."/>
            <person name="Krishnakumar V."/>
            <person name="Bidwell S."/>
            <person name="Rosen B."/>
            <person name="Chan A."/>
            <person name="Zhou S."/>
            <person name="Gentzbittel L."/>
            <person name="Childs K.L."/>
            <person name="Yandell M."/>
            <person name="Gundlach H."/>
            <person name="Mayer K.F."/>
            <person name="Schwartz D.C."/>
            <person name="Town C.D."/>
        </authorList>
    </citation>
    <scope>GENOME REANNOTATION</scope>
    <source>
        <strain evidence="2 3">cv. Jemalong A17</strain>
    </source>
</reference>
<sequence>MEEILTLPVQDPPCAEFSAETINLLNLEGGRQGGDDIALIPFARVDDFVKEESSNPTCPANFRVESRRKRASGSVAKPRVDGYLEYTLYWCSYGPEDYRESERVNRGSRLGRRHMMRGCLCHFTVKRLYTRPHLALIIYDQKRAMYAPRISDELRQKVMSMLYVGISLDNILQHHAEVTQKQGGPLNRGDFLTRNDVRNMERTIHNSSRELLGNEECSVKIWIQRHQKDIFYFQDNSGSESFIVAIQTDWQLQQMLRYGSNSFISFHSAFGLKKLKYPVCSLLVFDSSQNAIPVAWIISSSFVGKDIHKWIVLLSERLRTKDPRWKPNAIFLDDPSFNYYIIREAFQCRILLCTWHVRRTCIKMLFKKCCNFEVQQRMFRQLGSILYSARCGPNAMDAIDELMQIFVDQCDFIDYLKNVWINGIKSLPVTTPKPHDAMESYHLKLKSTLLKESHANFWSRVDWLIHTLTTEFHSLYWLDQYSLETGYFENLRDNSFSTNAWYHALHIPDVDVVLNEQNLHLAKILSQLTKTWCIQNILST</sequence>
<dbReference type="HOGENOM" id="CLU_011204_2_0_1"/>
<evidence type="ECO:0000313" key="2">
    <source>
        <dbReference type="EnsemblPlants" id="AES73739"/>
    </source>
</evidence>
<proteinExistence type="predicted"/>
<dbReference type="PaxDb" id="3880-AES73739"/>